<proteinExistence type="predicted"/>
<feature type="compositionally biased region" description="Acidic residues" evidence="2">
    <location>
        <begin position="602"/>
        <end position="620"/>
    </location>
</feature>
<feature type="region of interest" description="Disordered" evidence="2">
    <location>
        <begin position="599"/>
        <end position="620"/>
    </location>
</feature>
<feature type="region of interest" description="Disordered" evidence="2">
    <location>
        <begin position="1"/>
        <end position="217"/>
    </location>
</feature>
<dbReference type="PANTHER" id="PTHR36812:SF9">
    <property type="entry name" value="MYB-LIKE PROTEIN X ISOFORM X1"/>
    <property type="match status" value="1"/>
</dbReference>
<name>A0AAD5XIF9_9FUNG</name>
<dbReference type="PANTHER" id="PTHR36812">
    <property type="entry name" value="NEUROFILAMENT TRIPLET M PROTEIN-LIKE PROTEIN"/>
    <property type="match status" value="1"/>
</dbReference>
<sequence length="1041" mass="116209">MKTTKAPVKRKKDPSRQSARNILPSVQFSGAMPSGTLTSAGSSKSKNRKGMKAEKNDAEDDNDSFDEENESDEEEDNDNDEDIGDNNHADRNYGDGELQNIVENSSNSTNSNSDSPPENNCCDDGSDLESLPSTQRSSSRSQTRTISLSPPAEDSVSNDGNFENFNDDNEDDNEDGDTDADDDEESRSRRISFKQLQLADRAGHSKPSRRVSSVSKSTNNSIFGRISRYSSYERSFSSFMSQQQQQAAIEAAAQIPKRVQTKLRNLPNASLLTNVKVGKGNGITGENRNSRGGSIQTRLRISPVRLGPIVLPKRRPQYARVAYPMASVIPVTGSSRGTFHSSISTVIMGIDEASGIVQSKLSQQNMPLPSYPESLSQSRPLVYSAASERQAAHRLTQPGISIREKKDVIVGYFPPPSSGLSFVPISLRESQINQQQLNSSISKNGSKIADSPQKEGFLLASWDTHSRRMAYDEIVRTVSRQSMRKSKRKLVKADVSAFASIPALLSSISSDSVSEVLEDKKFGFVQAFDNQKSRKPSQLFVVESKENEKIREIKLSSKNTNGNLSTDEKLDTNLNFLRPSFVVAMAEFDSENEKIQVKMNDNNEENGREDDENVDSECEDDVASRTSRAKPQFHQKINLPRTQVLAMETQSPADTIIGISPENLQLLRMTGVIGAPKPSKAIVRKSVIDRETSLPASALRMSSPGDVIFGRRGSIHAIPTITRLTQSEINLLTTTTGQFRGGARDPHHRFLRRHLKGVKLSGPGCSIPTAIAATYFNAEDKIKERAKNDHFSKHSKRIQGAQAMREHQWAISQAKYTVGSGTGGFDHNENGVVKERDERIEEHELRLLKVSNPAKYKRLVEKEKAKVFLLTKWEALEQLRIQSNENSALRAKHNAISFETNTKISKTLEQNEAYTLDIIRIDKERKAQFQVLREDYESFVSKSEKEIAKLEHDAEMTRQTVEKIAHEIDKLIEFKAMKESNPTAIANKIKEARKDRDEHVKQFNQHIKKITAEWKSDQAEIEQTWMSKVKSLIDGMGDVSK</sequence>
<reference evidence="3" key="1">
    <citation type="submission" date="2020-05" db="EMBL/GenBank/DDBJ databases">
        <title>Phylogenomic resolution of chytrid fungi.</title>
        <authorList>
            <person name="Stajich J.E."/>
            <person name="Amses K."/>
            <person name="Simmons R."/>
            <person name="Seto K."/>
            <person name="Myers J."/>
            <person name="Bonds A."/>
            <person name="Quandt C.A."/>
            <person name="Barry K."/>
            <person name="Liu P."/>
            <person name="Grigoriev I."/>
            <person name="Longcore J.E."/>
            <person name="James T.Y."/>
        </authorList>
    </citation>
    <scope>NUCLEOTIDE SEQUENCE</scope>
    <source>
        <strain evidence="3">JEL0513</strain>
    </source>
</reference>
<evidence type="ECO:0000313" key="3">
    <source>
        <dbReference type="EMBL" id="KAJ3142015.1"/>
    </source>
</evidence>
<organism evidence="3 4">
    <name type="scientific">Physocladia obscura</name>
    <dbReference type="NCBI Taxonomy" id="109957"/>
    <lineage>
        <taxon>Eukaryota</taxon>
        <taxon>Fungi</taxon>
        <taxon>Fungi incertae sedis</taxon>
        <taxon>Chytridiomycota</taxon>
        <taxon>Chytridiomycota incertae sedis</taxon>
        <taxon>Chytridiomycetes</taxon>
        <taxon>Chytridiales</taxon>
        <taxon>Chytriomycetaceae</taxon>
        <taxon>Physocladia</taxon>
    </lineage>
</organism>
<feature type="compositionally biased region" description="Acidic residues" evidence="2">
    <location>
        <begin position="165"/>
        <end position="185"/>
    </location>
</feature>
<feature type="compositionally biased region" description="Low complexity" evidence="2">
    <location>
        <begin position="130"/>
        <end position="149"/>
    </location>
</feature>
<feature type="compositionally biased region" description="Polar residues" evidence="2">
    <location>
        <begin position="35"/>
        <end position="44"/>
    </location>
</feature>
<feature type="compositionally biased region" description="Low complexity" evidence="2">
    <location>
        <begin position="103"/>
        <end position="120"/>
    </location>
</feature>
<protein>
    <submittedName>
        <fullName evidence="3">Uncharacterized protein</fullName>
    </submittedName>
</protein>
<dbReference type="AlphaFoldDB" id="A0AAD5XIF9"/>
<evidence type="ECO:0000313" key="4">
    <source>
        <dbReference type="Proteomes" id="UP001211907"/>
    </source>
</evidence>
<feature type="coiled-coil region" evidence="1">
    <location>
        <begin position="933"/>
        <end position="967"/>
    </location>
</feature>
<keyword evidence="4" id="KW-1185">Reference proteome</keyword>
<feature type="compositionally biased region" description="Acidic residues" evidence="2">
    <location>
        <begin position="57"/>
        <end position="84"/>
    </location>
</feature>
<feature type="compositionally biased region" description="Polar residues" evidence="2">
    <location>
        <begin position="16"/>
        <end position="28"/>
    </location>
</feature>
<dbReference type="Proteomes" id="UP001211907">
    <property type="component" value="Unassembled WGS sequence"/>
</dbReference>
<gene>
    <name evidence="3" type="ORF">HK100_003878</name>
</gene>
<comment type="caution">
    <text evidence="3">The sequence shown here is derived from an EMBL/GenBank/DDBJ whole genome shotgun (WGS) entry which is preliminary data.</text>
</comment>
<dbReference type="EMBL" id="JADGJH010000020">
    <property type="protein sequence ID" value="KAJ3142015.1"/>
    <property type="molecule type" value="Genomic_DNA"/>
</dbReference>
<keyword evidence="1" id="KW-0175">Coiled coil</keyword>
<accession>A0AAD5XIF9</accession>
<feature type="compositionally biased region" description="Basic and acidic residues" evidence="2">
    <location>
        <begin position="85"/>
        <end position="94"/>
    </location>
</feature>
<evidence type="ECO:0000256" key="1">
    <source>
        <dbReference type="SAM" id="Coils"/>
    </source>
</evidence>
<evidence type="ECO:0000256" key="2">
    <source>
        <dbReference type="SAM" id="MobiDB-lite"/>
    </source>
</evidence>